<evidence type="ECO:0000313" key="11">
    <source>
        <dbReference type="Proteomes" id="UP000298791"/>
    </source>
</evidence>
<keyword evidence="10" id="KW-0969">Cilium</keyword>
<dbReference type="GO" id="GO:0009425">
    <property type="term" value="C:bacterial-type flagellum basal body"/>
    <property type="evidence" value="ECO:0007669"/>
    <property type="project" value="UniProtKB-SubCell"/>
</dbReference>
<evidence type="ECO:0000256" key="8">
    <source>
        <dbReference type="SAM" id="MobiDB-lite"/>
    </source>
</evidence>
<keyword evidence="3 7" id="KW-1003">Cell membrane</keyword>
<dbReference type="InterPro" id="IPR051469">
    <property type="entry name" value="FliN/MopA/SpaO"/>
</dbReference>
<keyword evidence="7" id="KW-0975">Bacterial flagellum</keyword>
<feature type="region of interest" description="Disordered" evidence="8">
    <location>
        <begin position="1"/>
        <end position="21"/>
    </location>
</feature>
<dbReference type="NCBIfam" id="TIGR02480">
    <property type="entry name" value="fliN"/>
    <property type="match status" value="1"/>
</dbReference>
<name>A0A4D6XVJ5_9GAMM</name>
<feature type="domain" description="Flagellar motor switch protein FliN-like C-terminal" evidence="9">
    <location>
        <begin position="48"/>
        <end position="116"/>
    </location>
</feature>
<evidence type="ECO:0000256" key="4">
    <source>
        <dbReference type="ARBA" id="ARBA00022500"/>
    </source>
</evidence>
<dbReference type="InterPro" id="IPR001172">
    <property type="entry name" value="FliN_T3SS_HrcQb"/>
</dbReference>
<evidence type="ECO:0000259" key="9">
    <source>
        <dbReference type="Pfam" id="PF01052"/>
    </source>
</evidence>
<dbReference type="PANTHER" id="PTHR43484">
    <property type="match status" value="1"/>
</dbReference>
<comment type="similarity">
    <text evidence="1 7">Belongs to the FliN/MopA/SpaO family.</text>
</comment>
<proteinExistence type="inferred from homology"/>
<evidence type="ECO:0000313" key="10">
    <source>
        <dbReference type="EMBL" id="QCI18644.1"/>
    </source>
</evidence>
<evidence type="ECO:0000256" key="1">
    <source>
        <dbReference type="ARBA" id="ARBA00009226"/>
    </source>
</evidence>
<dbReference type="Proteomes" id="UP000298791">
    <property type="component" value="Chromosome"/>
</dbReference>
<dbReference type="InterPro" id="IPR036429">
    <property type="entry name" value="SpoA-like_sf"/>
</dbReference>
<dbReference type="GO" id="GO:0006935">
    <property type="term" value="P:chemotaxis"/>
    <property type="evidence" value="ECO:0007669"/>
    <property type="project" value="UniProtKB-KW"/>
</dbReference>
<dbReference type="PANTHER" id="PTHR43484:SF1">
    <property type="entry name" value="FLAGELLAR MOTOR SWITCH PROTEIN FLIN"/>
    <property type="match status" value="1"/>
</dbReference>
<evidence type="ECO:0000256" key="3">
    <source>
        <dbReference type="ARBA" id="ARBA00022475"/>
    </source>
</evidence>
<protein>
    <recommendedName>
        <fullName evidence="2 7">Flagellar motor switch protein FliN</fullName>
    </recommendedName>
</protein>
<keyword evidence="4 7" id="KW-0145">Chemotaxis</keyword>
<keyword evidence="5 7" id="KW-0283">Flagellar rotation</keyword>
<organism evidence="10 11">
    <name type="scientific">Buchnera aphidicola</name>
    <name type="common">Aphis nerii</name>
    <dbReference type="NCBI Taxonomy" id="1241835"/>
    <lineage>
        <taxon>Bacteria</taxon>
        <taxon>Pseudomonadati</taxon>
        <taxon>Pseudomonadota</taxon>
        <taxon>Gammaproteobacteria</taxon>
        <taxon>Enterobacterales</taxon>
        <taxon>Erwiniaceae</taxon>
        <taxon>Buchnera</taxon>
    </lineage>
</organism>
<keyword evidence="10" id="KW-0282">Flagellum</keyword>
<keyword evidence="6 7" id="KW-0472">Membrane</keyword>
<reference evidence="10 11" key="2">
    <citation type="submission" date="2019-05" db="EMBL/GenBank/DDBJ databases">
        <title>Genome evolution of the obligate endosymbiont Buchnera aphidicola.</title>
        <authorList>
            <person name="Moran N.A."/>
        </authorList>
    </citation>
    <scope>NUCLEOTIDE SEQUENCE [LARGE SCALE GENOMIC DNA]</scope>
    <source>
        <strain evidence="10 11">Ane</strain>
    </source>
</reference>
<comment type="function">
    <text evidence="7">FliN is one of three proteins (FliG, FliN, FliM) that form the rotor-mounted switch complex (C ring), located at the base of the basal body. This complex interacts with the CheY and CheZ chemotaxis proteins, in addition to contacting components of the motor that determine the direction of flagellar rotation.</text>
</comment>
<dbReference type="InterPro" id="IPR001543">
    <property type="entry name" value="FliN-like_C"/>
</dbReference>
<dbReference type="AlphaFoldDB" id="A0A4D6XVJ5"/>
<dbReference type="GO" id="GO:0005886">
    <property type="term" value="C:plasma membrane"/>
    <property type="evidence" value="ECO:0007669"/>
    <property type="project" value="UniProtKB-SubCell"/>
</dbReference>
<keyword evidence="10" id="KW-0966">Cell projection</keyword>
<evidence type="ECO:0000256" key="5">
    <source>
        <dbReference type="ARBA" id="ARBA00022779"/>
    </source>
</evidence>
<comment type="subcellular location">
    <subcellularLocation>
        <location evidence="7">Cell membrane</location>
        <topology evidence="7">Peripheral membrane protein</topology>
        <orientation evidence="7">Cytoplasmic side</orientation>
    </subcellularLocation>
    <subcellularLocation>
        <location evidence="7">Bacterial flagellum basal body</location>
    </subcellularLocation>
</comment>
<dbReference type="Gene3D" id="2.30.330.10">
    <property type="entry name" value="SpoA-like"/>
    <property type="match status" value="1"/>
</dbReference>
<dbReference type="Pfam" id="PF01052">
    <property type="entry name" value="FliMN_C"/>
    <property type="match status" value="1"/>
</dbReference>
<dbReference type="EMBL" id="CP034885">
    <property type="protein sequence ID" value="QCI18644.1"/>
    <property type="molecule type" value="Genomic_DNA"/>
</dbReference>
<dbReference type="RefSeq" id="WP_158366273.1">
    <property type="nucleotide sequence ID" value="NZ_CP034885.1"/>
</dbReference>
<dbReference type="PRINTS" id="PR00956">
    <property type="entry name" value="FLGMOTORFLIN"/>
</dbReference>
<accession>A0A4D6XVJ5</accession>
<dbReference type="SUPFAM" id="SSF101801">
    <property type="entry name" value="Surface presentation of antigens (SPOA)"/>
    <property type="match status" value="1"/>
</dbReference>
<dbReference type="InterPro" id="IPR012826">
    <property type="entry name" value="FliN"/>
</dbReference>
<gene>
    <name evidence="10" type="primary">fliN</name>
    <name evidence="10" type="ORF">D9V64_00405</name>
</gene>
<reference evidence="10 11" key="1">
    <citation type="submission" date="2018-12" db="EMBL/GenBank/DDBJ databases">
        <authorList>
            <person name="Chong R.A."/>
        </authorList>
    </citation>
    <scope>NUCLEOTIDE SEQUENCE [LARGE SCALE GENOMIC DNA]</scope>
    <source>
        <strain evidence="10 11">Ane</strain>
    </source>
</reference>
<dbReference type="OrthoDB" id="9773459at2"/>
<dbReference type="GO" id="GO:0003774">
    <property type="term" value="F:cytoskeletal motor activity"/>
    <property type="evidence" value="ECO:0007669"/>
    <property type="project" value="UniProtKB-UniRule"/>
</dbReference>
<evidence type="ECO:0000256" key="2">
    <source>
        <dbReference type="ARBA" id="ARBA00021897"/>
    </source>
</evidence>
<evidence type="ECO:0000256" key="7">
    <source>
        <dbReference type="RuleBase" id="RU362074"/>
    </source>
</evidence>
<sequence length="124" mass="14161">MNKLKKKYSSEKVNDSIENNIDTNDDNTFKEKMSDFNSDKVLNNEKIIFDIPVNITIELGKSKIKIKELLNFSKGSTFFLNKHKEDPLKIFANGKLVALGEIIMSENTYGVRIISIKNSLNTMN</sequence>
<dbReference type="GO" id="GO:0071973">
    <property type="term" value="P:bacterial-type flagellum-dependent cell motility"/>
    <property type="evidence" value="ECO:0007669"/>
    <property type="project" value="UniProtKB-UniRule"/>
</dbReference>
<evidence type="ECO:0000256" key="6">
    <source>
        <dbReference type="ARBA" id="ARBA00023136"/>
    </source>
</evidence>